<evidence type="ECO:0000256" key="1">
    <source>
        <dbReference type="SAM" id="Coils"/>
    </source>
</evidence>
<proteinExistence type="predicted"/>
<organism evidence="3 4">
    <name type="scientific">Ooceraea biroi</name>
    <name type="common">Clonal raider ant</name>
    <name type="synonym">Cerapachys biroi</name>
    <dbReference type="NCBI Taxonomy" id="2015173"/>
    <lineage>
        <taxon>Eukaryota</taxon>
        <taxon>Metazoa</taxon>
        <taxon>Ecdysozoa</taxon>
        <taxon>Arthropoda</taxon>
        <taxon>Hexapoda</taxon>
        <taxon>Insecta</taxon>
        <taxon>Pterygota</taxon>
        <taxon>Neoptera</taxon>
        <taxon>Endopterygota</taxon>
        <taxon>Hymenoptera</taxon>
        <taxon>Apocrita</taxon>
        <taxon>Aculeata</taxon>
        <taxon>Formicoidea</taxon>
        <taxon>Formicidae</taxon>
        <taxon>Dorylinae</taxon>
        <taxon>Ooceraea</taxon>
    </lineage>
</organism>
<dbReference type="AlphaFoldDB" id="A0A026WY43"/>
<dbReference type="EMBL" id="KK107072">
    <property type="protein sequence ID" value="EZA60641.1"/>
    <property type="molecule type" value="Genomic_DNA"/>
</dbReference>
<evidence type="ECO:0000256" key="2">
    <source>
        <dbReference type="SAM" id="MobiDB-lite"/>
    </source>
</evidence>
<gene>
    <name evidence="3" type="ORF">X777_14247</name>
</gene>
<sequence length="246" mass="28078">MENQLTFTTDFESSINCGKETESVLHERAEKLCSEMSSLREKLNEEVALWKKEREEFQLLRERSDALAFEEATAAARAAAAAYAIESPLSNGSDNIVDITSKQSIREFAILEYETNLAKYQNPYSFEQAEQRYNAYKHALVDAYGQKLSEVERLCNEELEKIRQSADSLQPFQKIASQWSIDENNHGDSNRGSDERSTMDQSKIVEISLGNETNEWCIYGKIDNEVNMTPDILSARFKREETSIAT</sequence>
<evidence type="ECO:0000313" key="3">
    <source>
        <dbReference type="EMBL" id="EZA60641.1"/>
    </source>
</evidence>
<reference evidence="3 4" key="1">
    <citation type="journal article" date="2014" name="Curr. Biol.">
        <title>The genome of the clonal raider ant Cerapachys biroi.</title>
        <authorList>
            <person name="Oxley P.R."/>
            <person name="Ji L."/>
            <person name="Fetter-Pruneda I."/>
            <person name="McKenzie S.K."/>
            <person name="Li C."/>
            <person name="Hu H."/>
            <person name="Zhang G."/>
            <person name="Kronauer D.J."/>
        </authorList>
    </citation>
    <scope>NUCLEOTIDE SEQUENCE [LARGE SCALE GENOMIC DNA]</scope>
</reference>
<accession>A0A026WY43</accession>
<dbReference type="OMA" id="NEVNMIP"/>
<keyword evidence="1" id="KW-0175">Coiled coil</keyword>
<evidence type="ECO:0000313" key="4">
    <source>
        <dbReference type="Proteomes" id="UP000053097"/>
    </source>
</evidence>
<protein>
    <submittedName>
        <fullName evidence="3">Uncharacterized protein</fullName>
    </submittedName>
</protein>
<dbReference type="Proteomes" id="UP000053097">
    <property type="component" value="Unassembled WGS sequence"/>
</dbReference>
<name>A0A026WY43_OOCBI</name>
<feature type="region of interest" description="Disordered" evidence="2">
    <location>
        <begin position="180"/>
        <end position="200"/>
    </location>
</feature>
<dbReference type="OrthoDB" id="6817099at2759"/>
<keyword evidence="4" id="KW-1185">Reference proteome</keyword>
<feature type="coiled-coil region" evidence="1">
    <location>
        <begin position="26"/>
        <end position="60"/>
    </location>
</feature>
<feature type="compositionally biased region" description="Basic and acidic residues" evidence="2">
    <location>
        <begin position="183"/>
        <end position="198"/>
    </location>
</feature>